<dbReference type="Proteomes" id="UP001470230">
    <property type="component" value="Unassembled WGS sequence"/>
</dbReference>
<evidence type="ECO:0000313" key="2">
    <source>
        <dbReference type="EMBL" id="KAK8878257.1"/>
    </source>
</evidence>
<proteinExistence type="predicted"/>
<evidence type="ECO:0000313" key="3">
    <source>
        <dbReference type="Proteomes" id="UP001470230"/>
    </source>
</evidence>
<dbReference type="EMBL" id="JAPFFF010000011">
    <property type="protein sequence ID" value="KAK8878257.1"/>
    <property type="molecule type" value="Genomic_DNA"/>
</dbReference>
<reference evidence="2 3" key="1">
    <citation type="submission" date="2024-04" db="EMBL/GenBank/DDBJ databases">
        <title>Tritrichomonas musculus Genome.</title>
        <authorList>
            <person name="Alves-Ferreira E."/>
            <person name="Grigg M."/>
            <person name="Lorenzi H."/>
            <person name="Galac M."/>
        </authorList>
    </citation>
    <scope>NUCLEOTIDE SEQUENCE [LARGE SCALE GENOMIC DNA]</scope>
    <source>
        <strain evidence="2 3">EAF2021</strain>
    </source>
</reference>
<organism evidence="2 3">
    <name type="scientific">Tritrichomonas musculus</name>
    <dbReference type="NCBI Taxonomy" id="1915356"/>
    <lineage>
        <taxon>Eukaryota</taxon>
        <taxon>Metamonada</taxon>
        <taxon>Parabasalia</taxon>
        <taxon>Tritrichomonadida</taxon>
        <taxon>Tritrichomonadidae</taxon>
        <taxon>Tritrichomonas</taxon>
    </lineage>
</organism>
<feature type="coiled-coil region" evidence="1">
    <location>
        <begin position="408"/>
        <end position="550"/>
    </location>
</feature>
<evidence type="ECO:0000256" key="1">
    <source>
        <dbReference type="SAM" id="Coils"/>
    </source>
</evidence>
<comment type="caution">
    <text evidence="2">The sequence shown here is derived from an EMBL/GenBank/DDBJ whole genome shotgun (WGS) entry which is preliminary data.</text>
</comment>
<sequence>MNSQDERIADLEGKLQEMAMELDTMKSSRNYYKDQCESLLVSLASSVQNHVPAYRTQEEVEEMIESIQAQQKAKRQKLKQKYSQQINDFQKTIEQLKDKIVQQEKVIHDQEEVRVGLIEKLMSYKKSLSEANSIQQETEIKLSHLQESESLLAENNASKQVIEEMKVSHTNEVNTLQSQIKKLRKKIKYLSSSLEITQTAQEESKSDVTGLVQQLKEQKAIESQLREELSKEKQIQIDASALLKIAMAEAEQMQKDSKEYTQRIAYLLSTVKEQEATMSEMKKSLYDVVSENQKSKEQIHNQNRDILDFQMKIEEIKQQHEAEIDKYEEEKVQRSEHISNLESHIENLKKEISGLQNDRSELQNELNQKLLEINQENRMRKAAELAKETALTNLKNAYSLMDSNESVRHESNLEIEKLTNDLENKIREHNDTKKKFELLQNEFDISKIQLNSEKEKNQNLSNQLNKVSQELYDIKSNSVWKTEVAEQTDRLEHEKAKLISELKEIQQQYNIQISDNETKEITLRHQEEVLKKSLLELKNVQRQNRILRKKLQQSNFSISNNNDGSIEIDDNINNTSFHCQNCEKLQNQINLLRTKVQKLTNDLSANEITMQNTKTELRDFVSKISEMAISEEISPLFMELRSKLDNNSLTLQQEFVELRSFLIEYIDDVVYHLRNDSINQNDGANIKQSTEVKLLKSTMSHMQNKITALKVQNQLQNDEIVNLKSNMRIVSNKKEETEMKMTSMNESIGVYRKTLDETKRKLSQTQLSKKKPSDEFTFYPNSVMPISNENINSDDSDQDLSDISSVSSQNLKTDQYQITRKAATLSDSLALLDLLCQ</sequence>
<evidence type="ECO:0008006" key="4">
    <source>
        <dbReference type="Google" id="ProtNLM"/>
    </source>
</evidence>
<feature type="coiled-coil region" evidence="1">
    <location>
        <begin position="299"/>
        <end position="379"/>
    </location>
</feature>
<keyword evidence="3" id="KW-1185">Reference proteome</keyword>
<feature type="coiled-coil region" evidence="1">
    <location>
        <begin position="1"/>
        <end position="28"/>
    </location>
</feature>
<feature type="coiled-coil region" evidence="1">
    <location>
        <begin position="166"/>
        <end position="263"/>
    </location>
</feature>
<feature type="coiled-coil region" evidence="1">
    <location>
        <begin position="706"/>
        <end position="740"/>
    </location>
</feature>
<accession>A0ABR2JLX8</accession>
<feature type="coiled-coil region" evidence="1">
    <location>
        <begin position="57"/>
        <end position="113"/>
    </location>
</feature>
<gene>
    <name evidence="2" type="ORF">M9Y10_005022</name>
</gene>
<name>A0ABR2JLX8_9EUKA</name>
<keyword evidence="1" id="KW-0175">Coiled coil</keyword>
<protein>
    <recommendedName>
        <fullName evidence="4">Viral A-type inclusion protein</fullName>
    </recommendedName>
</protein>